<evidence type="ECO:0000313" key="2">
    <source>
        <dbReference type="EMBL" id="CAG8763249.1"/>
    </source>
</evidence>
<accession>A0A9N9J2Z1</accession>
<sequence>NIIPNFSPSCFNTYELDTNTFLPSYEHIIVNGSSFYPNAYKHYDKVNIVNTLSSHYSGTYEYDSVKSTYANIQSFSNMLTESNIETQPESADNGIFDNKYKDNEHKYNENEYNER</sequence>
<evidence type="ECO:0000256" key="1">
    <source>
        <dbReference type="SAM" id="MobiDB-lite"/>
    </source>
</evidence>
<feature type="compositionally biased region" description="Basic and acidic residues" evidence="1">
    <location>
        <begin position="98"/>
        <end position="115"/>
    </location>
</feature>
<proteinExistence type="predicted"/>
<evidence type="ECO:0000313" key="3">
    <source>
        <dbReference type="Proteomes" id="UP000789405"/>
    </source>
</evidence>
<comment type="caution">
    <text evidence="2">The sequence shown here is derived from an EMBL/GenBank/DDBJ whole genome shotgun (WGS) entry which is preliminary data.</text>
</comment>
<reference evidence="2" key="1">
    <citation type="submission" date="2021-06" db="EMBL/GenBank/DDBJ databases">
        <authorList>
            <person name="Kallberg Y."/>
            <person name="Tangrot J."/>
            <person name="Rosling A."/>
        </authorList>
    </citation>
    <scope>NUCLEOTIDE SEQUENCE</scope>
    <source>
        <strain evidence="2">MA453B</strain>
    </source>
</reference>
<gene>
    <name evidence="2" type="ORF">DERYTH_LOCUS18014</name>
</gene>
<organism evidence="2 3">
    <name type="scientific">Dentiscutata erythropus</name>
    <dbReference type="NCBI Taxonomy" id="1348616"/>
    <lineage>
        <taxon>Eukaryota</taxon>
        <taxon>Fungi</taxon>
        <taxon>Fungi incertae sedis</taxon>
        <taxon>Mucoromycota</taxon>
        <taxon>Glomeromycotina</taxon>
        <taxon>Glomeromycetes</taxon>
        <taxon>Diversisporales</taxon>
        <taxon>Gigasporaceae</taxon>
        <taxon>Dentiscutata</taxon>
    </lineage>
</organism>
<dbReference type="AlphaFoldDB" id="A0A9N9J2Z1"/>
<keyword evidence="3" id="KW-1185">Reference proteome</keyword>
<feature type="non-terminal residue" evidence="2">
    <location>
        <position position="1"/>
    </location>
</feature>
<dbReference type="Proteomes" id="UP000789405">
    <property type="component" value="Unassembled WGS sequence"/>
</dbReference>
<protein>
    <submittedName>
        <fullName evidence="2">9589_t:CDS:1</fullName>
    </submittedName>
</protein>
<dbReference type="EMBL" id="CAJVPY010017712">
    <property type="protein sequence ID" value="CAG8763249.1"/>
    <property type="molecule type" value="Genomic_DNA"/>
</dbReference>
<name>A0A9N9J2Z1_9GLOM</name>
<feature type="region of interest" description="Disordered" evidence="1">
    <location>
        <begin position="83"/>
        <end position="115"/>
    </location>
</feature>